<dbReference type="InterPro" id="IPR015866">
    <property type="entry name" value="Ser-tRNA-synth_1_N"/>
</dbReference>
<dbReference type="InterPro" id="IPR010978">
    <property type="entry name" value="tRNA-bd_arm"/>
</dbReference>
<dbReference type="SUPFAM" id="SSF46589">
    <property type="entry name" value="tRNA-binding arm"/>
    <property type="match status" value="1"/>
</dbReference>
<dbReference type="NCBIfam" id="TIGR00414">
    <property type="entry name" value="serS"/>
    <property type="match status" value="1"/>
</dbReference>
<evidence type="ECO:0000256" key="4">
    <source>
        <dbReference type="ARBA" id="ARBA00022490"/>
    </source>
</evidence>
<name>A0ABY7AMK5_9ALTE</name>
<comment type="caution">
    <text evidence="12">Lacks conserved residue(s) required for the propagation of feature annotation.</text>
</comment>
<evidence type="ECO:0000256" key="11">
    <source>
        <dbReference type="ARBA" id="ARBA00048823"/>
    </source>
</evidence>
<dbReference type="EC" id="6.1.1.11" evidence="12"/>
<feature type="binding site" evidence="12">
    <location>
        <position position="290"/>
    </location>
    <ligand>
        <name>L-serine</name>
        <dbReference type="ChEBI" id="CHEBI:33384"/>
    </ligand>
</feature>
<dbReference type="GO" id="GO:0004828">
    <property type="term" value="F:serine-tRNA ligase activity"/>
    <property type="evidence" value="ECO:0007669"/>
    <property type="project" value="UniProtKB-EC"/>
</dbReference>
<keyword evidence="9 12" id="KW-0030">Aminoacyl-tRNA synthetase</keyword>
<dbReference type="PROSITE" id="PS50862">
    <property type="entry name" value="AA_TRNA_LIGASE_II"/>
    <property type="match status" value="1"/>
</dbReference>
<feature type="domain" description="Aminoacyl-transfer RNA synthetases class-II family profile" evidence="14">
    <location>
        <begin position="172"/>
        <end position="415"/>
    </location>
</feature>
<comment type="similarity">
    <text evidence="3 12">Belongs to the class-II aminoacyl-tRNA synthetase family. Type-1 seryl-tRNA synthetase subfamily.</text>
</comment>
<evidence type="ECO:0000256" key="6">
    <source>
        <dbReference type="ARBA" id="ARBA00022741"/>
    </source>
</evidence>
<keyword evidence="13" id="KW-0175">Coiled coil</keyword>
<dbReference type="InterPro" id="IPR042103">
    <property type="entry name" value="SerRS_1_N_sf"/>
</dbReference>
<evidence type="ECO:0000256" key="1">
    <source>
        <dbReference type="ARBA" id="ARBA00004496"/>
    </source>
</evidence>
<evidence type="ECO:0000256" key="9">
    <source>
        <dbReference type="ARBA" id="ARBA00023146"/>
    </source>
</evidence>
<feature type="binding site" evidence="12">
    <location>
        <begin position="354"/>
        <end position="357"/>
    </location>
    <ligand>
        <name>ATP</name>
        <dbReference type="ChEBI" id="CHEBI:30616"/>
    </ligand>
</feature>
<keyword evidence="16" id="KW-1185">Reference proteome</keyword>
<dbReference type="Gene3D" id="1.10.287.40">
    <property type="entry name" value="Serine-tRNA synthetase, tRNA binding domain"/>
    <property type="match status" value="1"/>
</dbReference>
<evidence type="ECO:0000256" key="13">
    <source>
        <dbReference type="SAM" id="Coils"/>
    </source>
</evidence>
<dbReference type="HAMAP" id="MF_00176">
    <property type="entry name" value="Ser_tRNA_synth_type1"/>
    <property type="match status" value="1"/>
</dbReference>
<evidence type="ECO:0000313" key="15">
    <source>
        <dbReference type="EMBL" id="WAJ70792.1"/>
    </source>
</evidence>
<dbReference type="RefSeq" id="WP_268075138.1">
    <property type="nucleotide sequence ID" value="NZ_CP109965.1"/>
</dbReference>
<evidence type="ECO:0000256" key="10">
    <source>
        <dbReference type="ARBA" id="ARBA00047929"/>
    </source>
</evidence>
<organism evidence="15 16">
    <name type="scientific">Catenovulum adriaticum</name>
    <dbReference type="NCBI Taxonomy" id="2984846"/>
    <lineage>
        <taxon>Bacteria</taxon>
        <taxon>Pseudomonadati</taxon>
        <taxon>Pseudomonadota</taxon>
        <taxon>Gammaproteobacteria</taxon>
        <taxon>Alteromonadales</taxon>
        <taxon>Alteromonadaceae</taxon>
        <taxon>Catenovulum</taxon>
    </lineage>
</organism>
<proteinExistence type="inferred from homology"/>
<dbReference type="Proteomes" id="UP001163726">
    <property type="component" value="Chromosome"/>
</dbReference>
<dbReference type="PANTHER" id="PTHR43697">
    <property type="entry name" value="SERYL-TRNA SYNTHETASE"/>
    <property type="match status" value="1"/>
</dbReference>
<dbReference type="InterPro" id="IPR045864">
    <property type="entry name" value="aa-tRNA-synth_II/BPL/LPL"/>
</dbReference>
<accession>A0ABY7AMK5</accession>
<feature type="coiled-coil region" evidence="13">
    <location>
        <begin position="30"/>
        <end position="95"/>
    </location>
</feature>
<evidence type="ECO:0000256" key="2">
    <source>
        <dbReference type="ARBA" id="ARBA00005045"/>
    </source>
</evidence>
<dbReference type="EMBL" id="CP109965">
    <property type="protein sequence ID" value="WAJ70792.1"/>
    <property type="molecule type" value="Genomic_DNA"/>
</dbReference>
<keyword evidence="4 12" id="KW-0963">Cytoplasm</keyword>
<protein>
    <recommendedName>
        <fullName evidence="12">Serine--tRNA ligase</fullName>
        <ecNumber evidence="12">6.1.1.11</ecNumber>
    </recommendedName>
    <alternativeName>
        <fullName evidence="12">Seryl-tRNA synthetase</fullName>
        <shortName evidence="12">SerRS</shortName>
    </alternativeName>
    <alternativeName>
        <fullName evidence="12">Seryl-tRNA(Ser/Sec) synthetase</fullName>
    </alternativeName>
</protein>
<feature type="binding site" evidence="12">
    <location>
        <begin position="236"/>
        <end position="238"/>
    </location>
    <ligand>
        <name>L-serine</name>
        <dbReference type="ChEBI" id="CHEBI:33384"/>
    </ligand>
</feature>
<dbReference type="Gene3D" id="3.30.930.10">
    <property type="entry name" value="Bira Bifunctional Protein, Domain 2"/>
    <property type="match status" value="1"/>
</dbReference>
<comment type="pathway">
    <text evidence="2 12">Aminoacyl-tRNA biosynthesis; selenocysteinyl-tRNA(Sec) biosynthesis; L-seryl-tRNA(Sec) from L-serine and tRNA(Sec): step 1/1.</text>
</comment>
<dbReference type="PIRSF" id="PIRSF001529">
    <property type="entry name" value="Ser-tRNA-synth_IIa"/>
    <property type="match status" value="1"/>
</dbReference>
<dbReference type="CDD" id="cd00770">
    <property type="entry name" value="SerRS_core"/>
    <property type="match status" value="1"/>
</dbReference>
<evidence type="ECO:0000259" key="14">
    <source>
        <dbReference type="PROSITE" id="PS50862"/>
    </source>
</evidence>
<evidence type="ECO:0000256" key="12">
    <source>
        <dbReference type="HAMAP-Rule" id="MF_00176"/>
    </source>
</evidence>
<comment type="subunit">
    <text evidence="12">Homodimer. The tRNA molecule binds across the dimer.</text>
</comment>
<dbReference type="InterPro" id="IPR002314">
    <property type="entry name" value="aa-tRNA-synt_IIb"/>
</dbReference>
<gene>
    <name evidence="12 15" type="primary">serS</name>
    <name evidence="15" type="ORF">OLW01_02955</name>
</gene>
<dbReference type="SUPFAM" id="SSF55681">
    <property type="entry name" value="Class II aaRS and biotin synthetases"/>
    <property type="match status" value="1"/>
</dbReference>
<evidence type="ECO:0000256" key="5">
    <source>
        <dbReference type="ARBA" id="ARBA00022598"/>
    </source>
</evidence>
<keyword evidence="5 12" id="KW-0436">Ligase</keyword>
<dbReference type="PANTHER" id="PTHR43697:SF1">
    <property type="entry name" value="SERINE--TRNA LIGASE"/>
    <property type="match status" value="1"/>
</dbReference>
<feature type="binding site" evidence="12">
    <location>
        <begin position="267"/>
        <end position="269"/>
    </location>
    <ligand>
        <name>ATP</name>
        <dbReference type="ChEBI" id="CHEBI:30616"/>
    </ligand>
</feature>
<dbReference type="InterPro" id="IPR033729">
    <property type="entry name" value="SerRS_core"/>
</dbReference>
<keyword evidence="7 12" id="KW-0067">ATP-binding</keyword>
<sequence length="430" mass="48050">MLDPKFLRNDLAQTAERLKTRDFVLDVAQIAELEEKRKALQVKTEQLQNERNARSKSIGQAKAKGEDIAPLLAEVGELGEQLSQAKEDLAQVLKEWDAAVLSIPNLPDESVPLGESEAENVEISRFGELPTFDFEVKDHVDLAENLNKGLDFESGVKLSGSRFVVMRGKIARMHRALTQFMLDLHTEQHGYQETYVPYLVNSDSLYGTGQLPKFGKDLFHTQAETEHGYGLSLIPTAEVPLTNLARDEIYDEDELPIKLTAHTPCFRSEAGSSGRDTRGLIRQHQFDKVELVQLVKAEDSFEALENLTQDAEKVLQLLELPYRKMILCTGDMGFGATKTYDLEVWLPAQDCYREISSCSNMVDFQSRRMQARVRRKGAKKPELLHTLNGSGLAVGRTLVAILENYQQADGSIKVPAALQPYMGGLEVISG</sequence>
<comment type="catalytic activity">
    <reaction evidence="11 12">
        <text>tRNA(Ser) + L-serine + ATP = L-seryl-tRNA(Ser) + AMP + diphosphate + H(+)</text>
        <dbReference type="Rhea" id="RHEA:12292"/>
        <dbReference type="Rhea" id="RHEA-COMP:9669"/>
        <dbReference type="Rhea" id="RHEA-COMP:9703"/>
        <dbReference type="ChEBI" id="CHEBI:15378"/>
        <dbReference type="ChEBI" id="CHEBI:30616"/>
        <dbReference type="ChEBI" id="CHEBI:33019"/>
        <dbReference type="ChEBI" id="CHEBI:33384"/>
        <dbReference type="ChEBI" id="CHEBI:78442"/>
        <dbReference type="ChEBI" id="CHEBI:78533"/>
        <dbReference type="ChEBI" id="CHEBI:456215"/>
        <dbReference type="EC" id="6.1.1.11"/>
    </reaction>
</comment>
<evidence type="ECO:0000256" key="8">
    <source>
        <dbReference type="ARBA" id="ARBA00022917"/>
    </source>
</evidence>
<feature type="binding site" evidence="12">
    <location>
        <position position="390"/>
    </location>
    <ligand>
        <name>L-serine</name>
        <dbReference type="ChEBI" id="CHEBI:33384"/>
    </ligand>
</feature>
<dbReference type="InterPro" id="IPR002317">
    <property type="entry name" value="Ser-tRNA-ligase_type_1"/>
</dbReference>
<dbReference type="PRINTS" id="PR00981">
    <property type="entry name" value="TRNASYNTHSER"/>
</dbReference>
<comment type="subcellular location">
    <subcellularLocation>
        <location evidence="1 12">Cytoplasm</location>
    </subcellularLocation>
</comment>
<evidence type="ECO:0000256" key="7">
    <source>
        <dbReference type="ARBA" id="ARBA00022840"/>
    </source>
</evidence>
<comment type="catalytic activity">
    <reaction evidence="10 12">
        <text>tRNA(Sec) + L-serine + ATP = L-seryl-tRNA(Sec) + AMP + diphosphate + H(+)</text>
        <dbReference type="Rhea" id="RHEA:42580"/>
        <dbReference type="Rhea" id="RHEA-COMP:9742"/>
        <dbReference type="Rhea" id="RHEA-COMP:10128"/>
        <dbReference type="ChEBI" id="CHEBI:15378"/>
        <dbReference type="ChEBI" id="CHEBI:30616"/>
        <dbReference type="ChEBI" id="CHEBI:33019"/>
        <dbReference type="ChEBI" id="CHEBI:33384"/>
        <dbReference type="ChEBI" id="CHEBI:78442"/>
        <dbReference type="ChEBI" id="CHEBI:78533"/>
        <dbReference type="ChEBI" id="CHEBI:456215"/>
        <dbReference type="EC" id="6.1.1.11"/>
    </reaction>
</comment>
<comment type="function">
    <text evidence="12">Catalyzes the attachment of serine to tRNA(Ser). Is also able to aminoacylate tRNA(Sec) with serine, to form the misacylated tRNA L-seryl-tRNA(Sec), which will be further converted into selenocysteinyl-tRNA(Sec).</text>
</comment>
<dbReference type="Pfam" id="PF00587">
    <property type="entry name" value="tRNA-synt_2b"/>
    <property type="match status" value="1"/>
</dbReference>
<evidence type="ECO:0000256" key="3">
    <source>
        <dbReference type="ARBA" id="ARBA00010728"/>
    </source>
</evidence>
<reference evidence="15" key="1">
    <citation type="submission" date="2022-10" db="EMBL/GenBank/DDBJ databases">
        <title>Catenovulum adriacola sp. nov. isolated in the Harbour of Susak.</title>
        <authorList>
            <person name="Schoch T."/>
            <person name="Reich S.J."/>
            <person name="Stoeferle S."/>
            <person name="Flaiz M."/>
            <person name="Kazda M."/>
            <person name="Riedel C.U."/>
            <person name="Duerre P."/>
        </authorList>
    </citation>
    <scope>NUCLEOTIDE SEQUENCE</scope>
    <source>
        <strain evidence="15">TS8</strain>
    </source>
</reference>
<dbReference type="InterPro" id="IPR006195">
    <property type="entry name" value="aa-tRNA-synth_II"/>
</dbReference>
<evidence type="ECO:0000313" key="16">
    <source>
        <dbReference type="Proteomes" id="UP001163726"/>
    </source>
</evidence>
<comment type="domain">
    <text evidence="12">Consists of two distinct domains, a catalytic core and a N-terminal extension that is involved in tRNA binding.</text>
</comment>
<dbReference type="Pfam" id="PF02403">
    <property type="entry name" value="Seryl_tRNA_N"/>
    <property type="match status" value="1"/>
</dbReference>
<keyword evidence="6 12" id="KW-0547">Nucleotide-binding</keyword>
<keyword evidence="8 12" id="KW-0648">Protein biosynthesis</keyword>